<feature type="binding site" evidence="8">
    <location>
        <position position="111"/>
    </location>
    <ligand>
        <name>[4Fe-4S] cluster</name>
        <dbReference type="ChEBI" id="CHEBI:49883"/>
        <note>4Fe-4S-S-AdoMet</note>
    </ligand>
</feature>
<dbReference type="GO" id="GO:0051539">
    <property type="term" value="F:4 iron, 4 sulfur cluster binding"/>
    <property type="evidence" value="ECO:0007669"/>
    <property type="project" value="UniProtKB-KW"/>
</dbReference>
<gene>
    <name evidence="10" type="ORF">A4V09_17530</name>
</gene>
<evidence type="ECO:0000256" key="2">
    <source>
        <dbReference type="ARBA" id="ARBA00022485"/>
    </source>
</evidence>
<feature type="binding site" evidence="8">
    <location>
        <position position="114"/>
    </location>
    <ligand>
        <name>[4Fe-4S] cluster</name>
        <dbReference type="ChEBI" id="CHEBI:49883"/>
        <note>4Fe-4S-S-AdoMet</note>
    </ligand>
</feature>
<dbReference type="Pfam" id="PF04055">
    <property type="entry name" value="Radical_SAM"/>
    <property type="match status" value="1"/>
</dbReference>
<evidence type="ECO:0000256" key="5">
    <source>
        <dbReference type="ARBA" id="ARBA00022898"/>
    </source>
</evidence>
<name>A0A1C7ICR4_9FIRM</name>
<dbReference type="InterPro" id="IPR013785">
    <property type="entry name" value="Aldolase_TIM"/>
</dbReference>
<dbReference type="Proteomes" id="UP000092574">
    <property type="component" value="Chromosome"/>
</dbReference>
<evidence type="ECO:0000256" key="7">
    <source>
        <dbReference type="ARBA" id="ARBA00023014"/>
    </source>
</evidence>
<evidence type="ECO:0000256" key="3">
    <source>
        <dbReference type="ARBA" id="ARBA00022691"/>
    </source>
</evidence>
<comment type="cofactor">
    <cofactor evidence="1">
        <name>pyridoxal 5'-phosphate</name>
        <dbReference type="ChEBI" id="CHEBI:597326"/>
    </cofactor>
</comment>
<evidence type="ECO:0000256" key="6">
    <source>
        <dbReference type="ARBA" id="ARBA00023004"/>
    </source>
</evidence>
<evidence type="ECO:0000259" key="9">
    <source>
        <dbReference type="PROSITE" id="PS51918"/>
    </source>
</evidence>
<keyword evidence="6" id="KW-0408">Iron</keyword>
<dbReference type="InterPro" id="IPR007197">
    <property type="entry name" value="rSAM"/>
</dbReference>
<evidence type="ECO:0000313" key="11">
    <source>
        <dbReference type="Proteomes" id="UP000092574"/>
    </source>
</evidence>
<dbReference type="PIRSF" id="PIRSF004911">
    <property type="entry name" value="DUF160"/>
    <property type="match status" value="1"/>
</dbReference>
<evidence type="ECO:0000256" key="8">
    <source>
        <dbReference type="PIRSR" id="PIRSR004911-1"/>
    </source>
</evidence>
<proteinExistence type="predicted"/>
<dbReference type="OrthoDB" id="9768064at2"/>
<dbReference type="RefSeq" id="WP_065543513.1">
    <property type="nucleotide sequence ID" value="NZ_CP015405.2"/>
</dbReference>
<dbReference type="CDD" id="cd01335">
    <property type="entry name" value="Radical_SAM"/>
    <property type="match status" value="1"/>
</dbReference>
<keyword evidence="3" id="KW-0949">S-adenosyl-L-methionine</keyword>
<dbReference type="GO" id="GO:0046872">
    <property type="term" value="F:metal ion binding"/>
    <property type="evidence" value="ECO:0007669"/>
    <property type="project" value="UniProtKB-KW"/>
</dbReference>
<dbReference type="SFLD" id="SFLDG01070">
    <property type="entry name" value="PLP-dependent"/>
    <property type="match status" value="1"/>
</dbReference>
<accession>A0A1C7ICR4</accession>
<evidence type="ECO:0000256" key="4">
    <source>
        <dbReference type="ARBA" id="ARBA00022723"/>
    </source>
</evidence>
<protein>
    <submittedName>
        <fullName evidence="10">Lysine 2,3-aminomutase</fullName>
    </submittedName>
</protein>
<keyword evidence="7 8" id="KW-0411">Iron-sulfur</keyword>
<dbReference type="SUPFAM" id="SSF102114">
    <property type="entry name" value="Radical SAM enzymes"/>
    <property type="match status" value="1"/>
</dbReference>
<keyword evidence="11" id="KW-1185">Reference proteome</keyword>
<dbReference type="PROSITE" id="PS51918">
    <property type="entry name" value="RADICAL_SAM"/>
    <property type="match status" value="1"/>
</dbReference>
<feature type="binding site" evidence="8">
    <location>
        <position position="107"/>
    </location>
    <ligand>
        <name>[4Fe-4S] cluster</name>
        <dbReference type="ChEBI" id="CHEBI:49883"/>
        <note>4Fe-4S-S-AdoMet</note>
    </ligand>
</feature>
<keyword evidence="5" id="KW-0663">Pyridoxal phosphate</keyword>
<dbReference type="InterPro" id="IPR058240">
    <property type="entry name" value="rSAM_sf"/>
</dbReference>
<keyword evidence="4 8" id="KW-0479">Metal-binding</keyword>
<dbReference type="PANTHER" id="PTHR30538:SF0">
    <property type="entry name" value="L-LYSINE 2,3-AMINOMUTASE AQ_1632-RELATED"/>
    <property type="match status" value="1"/>
</dbReference>
<dbReference type="KEGG" id="byl:A4V09_17530"/>
<sequence>MADWKELLKNGYDDVRELAGRLHITEEELPALCKIQDMFPMFVNPYYLSLVDENDPEDPIRKLCIPADAELKAGGEMDTSGEHDNTVMTGMQHKYDATVLILSTNQCAMYCRHCFRKRLVGLSGDEIAEYISEMAQYVRQHEEINNVLVSGGDAFLNSNRTIRKYLEEFSGIEHLNLIRFGSRTPVVLPQRITTDPELVDMLTAYGKKKQIYVVTQFNHPRELTEEAAEAVHTLMRAGIVVKNQTVLLKGVNDRPEILGKLLQETTAMGIIPYYVFQCRPVTGVHSQFQVPLHEAFRIVERAKQMQSGQGKCFRYVLSHVTGKIEILGEMGDGNMLFKYHQAKDEKDKGRIFSSKIGEKQCWLE</sequence>
<dbReference type="STRING" id="1796616.A4V09_17530"/>
<feature type="domain" description="Radical SAM core" evidence="9">
    <location>
        <begin position="93"/>
        <end position="309"/>
    </location>
</feature>
<organism evidence="10 11">
    <name type="scientific">Blautia pseudococcoides</name>
    <dbReference type="NCBI Taxonomy" id="1796616"/>
    <lineage>
        <taxon>Bacteria</taxon>
        <taxon>Bacillati</taxon>
        <taxon>Bacillota</taxon>
        <taxon>Clostridia</taxon>
        <taxon>Lachnospirales</taxon>
        <taxon>Lachnospiraceae</taxon>
        <taxon>Blautia</taxon>
    </lineage>
</organism>
<evidence type="ECO:0000313" key="10">
    <source>
        <dbReference type="EMBL" id="ANU77385.1"/>
    </source>
</evidence>
<dbReference type="SFLD" id="SFLDS00029">
    <property type="entry name" value="Radical_SAM"/>
    <property type="match status" value="1"/>
</dbReference>
<evidence type="ECO:0000256" key="1">
    <source>
        <dbReference type="ARBA" id="ARBA00001933"/>
    </source>
</evidence>
<dbReference type="AlphaFoldDB" id="A0A1C7ICR4"/>
<dbReference type="NCBIfam" id="TIGR00238">
    <property type="entry name" value="KamA family radical SAM protein"/>
    <property type="match status" value="1"/>
</dbReference>
<dbReference type="InterPro" id="IPR003739">
    <property type="entry name" value="Lys_aminomutase/Glu_NH3_mut"/>
</dbReference>
<dbReference type="Gene3D" id="3.20.20.70">
    <property type="entry name" value="Aldolase class I"/>
    <property type="match status" value="1"/>
</dbReference>
<keyword evidence="2 8" id="KW-0004">4Fe-4S</keyword>
<dbReference type="GO" id="GO:0003824">
    <property type="term" value="F:catalytic activity"/>
    <property type="evidence" value="ECO:0007669"/>
    <property type="project" value="InterPro"/>
</dbReference>
<reference evidence="10" key="1">
    <citation type="submission" date="2017-04" db="EMBL/GenBank/DDBJ databases">
        <title>Complete Genome Sequences of Twelve Strains of a Stable Defined Moderately Diverse Mouse Microbiota 2 (sDMDMm2).</title>
        <authorList>
            <person name="Uchimura Y."/>
            <person name="Wyss M."/>
            <person name="Brugiroux S."/>
            <person name="Limenitakis J.P."/>
            <person name="Stecher B."/>
            <person name="McCoy K.D."/>
            <person name="Macpherson A.J."/>
        </authorList>
    </citation>
    <scope>NUCLEOTIDE SEQUENCE</scope>
    <source>
        <strain evidence="10">YL58</strain>
    </source>
</reference>
<dbReference type="EMBL" id="CP015405">
    <property type="protein sequence ID" value="ANU77385.1"/>
    <property type="molecule type" value="Genomic_DNA"/>
</dbReference>
<dbReference type="PANTHER" id="PTHR30538">
    <property type="entry name" value="LYSINE 2,3-AMINOMUTASE-RELATED"/>
    <property type="match status" value="1"/>
</dbReference>